<feature type="domain" description="Protein kinase" evidence="3">
    <location>
        <begin position="6"/>
        <end position="278"/>
    </location>
</feature>
<dbReference type="GO" id="GO:0005524">
    <property type="term" value="F:ATP binding"/>
    <property type="evidence" value="ECO:0007669"/>
    <property type="project" value="InterPro"/>
</dbReference>
<dbReference type="SUPFAM" id="SSF55781">
    <property type="entry name" value="GAF domain-like"/>
    <property type="match status" value="1"/>
</dbReference>
<dbReference type="SUPFAM" id="SSF55073">
    <property type="entry name" value="Nucleotide cyclase"/>
    <property type="match status" value="1"/>
</dbReference>
<dbReference type="GO" id="GO:0016020">
    <property type="term" value="C:membrane"/>
    <property type="evidence" value="ECO:0007669"/>
    <property type="project" value="UniProtKB-SubCell"/>
</dbReference>
<evidence type="ECO:0000259" key="4">
    <source>
        <dbReference type="PROSITE" id="PS50887"/>
    </source>
</evidence>
<dbReference type="Gene3D" id="3.30.70.270">
    <property type="match status" value="1"/>
</dbReference>
<evidence type="ECO:0000256" key="1">
    <source>
        <dbReference type="ARBA" id="ARBA00004167"/>
    </source>
</evidence>
<dbReference type="InterPro" id="IPR053159">
    <property type="entry name" value="Hybrid_Histidine_Kinase"/>
</dbReference>
<gene>
    <name evidence="5" type="ORF">FIM25_03510</name>
</gene>
<dbReference type="CDD" id="cd14014">
    <property type="entry name" value="STKc_PknB_like"/>
    <property type="match status" value="1"/>
</dbReference>
<comment type="subcellular location">
    <subcellularLocation>
        <location evidence="1">Membrane</location>
        <topology evidence="1">Single-pass membrane protein</topology>
    </subcellularLocation>
</comment>
<dbReference type="GO" id="GO:0004672">
    <property type="term" value="F:protein kinase activity"/>
    <property type="evidence" value="ECO:0007669"/>
    <property type="project" value="InterPro"/>
</dbReference>
<keyword evidence="6" id="KW-1185">Reference proteome</keyword>
<dbReference type="InterPro" id="IPR041664">
    <property type="entry name" value="AAA_16"/>
</dbReference>
<dbReference type="Pfam" id="PF13191">
    <property type="entry name" value="AAA_16"/>
    <property type="match status" value="1"/>
</dbReference>
<dbReference type="InterPro" id="IPR011009">
    <property type="entry name" value="Kinase-like_dom_sf"/>
</dbReference>
<organism evidence="5 6">
    <name type="scientific">Desulfobotulus mexicanus</name>
    <dbReference type="NCBI Taxonomy" id="2586642"/>
    <lineage>
        <taxon>Bacteria</taxon>
        <taxon>Pseudomonadati</taxon>
        <taxon>Thermodesulfobacteriota</taxon>
        <taxon>Desulfobacteria</taxon>
        <taxon>Desulfobacterales</taxon>
        <taxon>Desulfobacteraceae</taxon>
        <taxon>Desulfobotulus</taxon>
    </lineage>
</organism>
<evidence type="ECO:0000256" key="2">
    <source>
        <dbReference type="SAM" id="Coils"/>
    </source>
</evidence>
<dbReference type="SUPFAM" id="SSF52540">
    <property type="entry name" value="P-loop containing nucleoside triphosphate hydrolases"/>
    <property type="match status" value="1"/>
</dbReference>
<evidence type="ECO:0000313" key="5">
    <source>
        <dbReference type="EMBL" id="TYT75521.1"/>
    </source>
</evidence>
<dbReference type="PROSITE" id="PS50011">
    <property type="entry name" value="PROTEIN_KINASE_DOM"/>
    <property type="match status" value="1"/>
</dbReference>
<dbReference type="RefSeq" id="WP_139446373.1">
    <property type="nucleotide sequence ID" value="NZ_VDMB01000003.1"/>
</dbReference>
<comment type="caution">
    <text evidence="5">The sequence shown here is derived from an EMBL/GenBank/DDBJ whole genome shotgun (WGS) entry which is preliminary data.</text>
</comment>
<reference evidence="5 6" key="1">
    <citation type="submission" date="2019-06" db="EMBL/GenBank/DDBJ databases">
        <title>Desulfobotulus mexicanus sp. nov., a novel sulfate-reducing bacterium isolated from the sediment of an alkaline crater lake in Mexico.</title>
        <authorList>
            <person name="Hirschler-Rea A."/>
        </authorList>
    </citation>
    <scope>NUCLEOTIDE SEQUENCE [LARGE SCALE GENOMIC DNA]</scope>
    <source>
        <strain evidence="5 6">PAR22N</strain>
    </source>
</reference>
<protein>
    <submittedName>
        <fullName evidence="5">Diguanylate cyclase</fullName>
    </submittedName>
</protein>
<evidence type="ECO:0000259" key="3">
    <source>
        <dbReference type="PROSITE" id="PS50011"/>
    </source>
</evidence>
<dbReference type="CDD" id="cd01949">
    <property type="entry name" value="GGDEF"/>
    <property type="match status" value="1"/>
</dbReference>
<dbReference type="InterPro" id="IPR029016">
    <property type="entry name" value="GAF-like_dom_sf"/>
</dbReference>
<dbReference type="InterPro" id="IPR000160">
    <property type="entry name" value="GGDEF_dom"/>
</dbReference>
<dbReference type="Gene3D" id="3.30.450.40">
    <property type="match status" value="1"/>
</dbReference>
<dbReference type="FunFam" id="3.30.70.270:FF:000001">
    <property type="entry name" value="Diguanylate cyclase domain protein"/>
    <property type="match status" value="1"/>
</dbReference>
<dbReference type="SMART" id="SM00220">
    <property type="entry name" value="S_TKc"/>
    <property type="match status" value="1"/>
</dbReference>
<dbReference type="PANTHER" id="PTHR43642:SF1">
    <property type="entry name" value="HYBRID SIGNAL TRANSDUCTION HISTIDINE KINASE G"/>
    <property type="match status" value="1"/>
</dbReference>
<dbReference type="Pfam" id="PF01590">
    <property type="entry name" value="GAF"/>
    <property type="match status" value="1"/>
</dbReference>
<proteinExistence type="predicted"/>
<keyword evidence="2" id="KW-0175">Coiled coil</keyword>
<dbReference type="OrthoDB" id="5521237at2"/>
<name>A0A5Q4VHQ0_9BACT</name>
<sequence>MIINHYGIRATLHESSRSTVYRAIDVRTGQNCIIKHLRSHHPEDVVRYMHEHNTGMHLALHGVYGGCRLEKHENTIMLVFDDMGGRSLDHHILQGNTGLREGLFLAIGITEALERVHKAQVIHKDINPSHIVWNPENGLVEIIGFSNTTILPSEEPRFHHTEGLGGSLAYISPEQTGRMNRDVDYRTDYYALGVTLYQLFSSTLPFTGKDPLELIHCHIARQPPELHYRKPGIPVNLSRIVMKLLAKNPEDRYQSIPGLRSDLEICLEQVRKGYEEFFEIGQKDGMERFQISQRLYGRKREVDTLVQSFEQASQGGNCSVFIGGYSGCGKTTLVKEMYKPITQSWGYFIRGKFDQLHSSIPYSGIVQAFSGLIRQYLGMGKEAQEARRNRLIRAMGSFGQIMVDRLPDLEDIIGPQPPVPEVGMAEASNRFHLVFKKFLMACCEPARPLTLFLDDLQWAEPSSLSLIEQIAADDDIQDFFLIGAYRDNEVNKAHPLEKTMENILKKNPLARKILLGPLGTEDIRQMVADTLHRPAESLISLTDLISDKTGGNPFFVNQFLKTLHEEKKLSYNDQEQAWDWDIEGIRNMGITGNVVDLMVSRIEKLPPPTRNLLSRAACIGNTFTLDLLAIITQSTRVQTFKYLLPAALMGLIQPLSQPEPAPDDADAPPMVNHHRFLHDRVQEAAYGLIPEEAKAVTHLETGRLMQSSDPELKSLNLFDVTRHLNAGIPLIEDAAERLRLCQLNLKAAHKAKAVNAIDAAALHASAGLSLLPEKAHENHTSLWLELMLIQSDCHVFQGYFEKARILFDQMLDHTKDEMDRCRVHERQLQVYISSNLMEEALTLTTGVLSRWGIVLKTDPSHEDREILNKAFRELMQGCSIEEILDIPTIDNPRMEAALRLLMNTLPAAYQTRSRRPWCMICLMTAMMNIGLKYGHSDISAYAYSAYIYCITDQHRYEEAWRFGRMALDLNDIIKNPTIRGKLLIYFSCYAQFWREPFSSCEPLWEKSYHAALESGDLIHVAFLFMNKIPLRLAQSPPLPELYGEARTAVEITEKTNYLLVQYIVEMNFNLISNLMGRTGNPESFDTERLTEKKYLDFMERENNSMGMAYYHAARLISASYFNRWQEAIHHGEAFEKVMLSVPGMMIMAEHGFYFALAIAAEFKNIPKNQQTYYADKFALYAENNHIWSDNCPENFLCRHLLLQAEKARLAGDTDAAHGLYKKAAEDARNNGFLNIEALCNEAAARFWLEKDFIKYAAIHIKDAMLGYQLWGADAKVLELRRHFPHMDQNRFPGDPASKPSLNTDLIPDTRLLDLDAILRATRAISGEIVLDRLLQTLMTTMLESAGAESALLLTPKAGGGFRIEAHAHTRWKEGSYASLVTLTPDKNTLSSYPLSLAQYVAQSGHHISLDNARMDHDFSSDAYILTQQPLSVFCLPIIRQSKLLGVLYLENNLTSGAFHEKHISLLTTLCSQAAISIENAKLYEQVQEYSKTLEERVAERTEKLEELNRRLRDLAHQDGLTGVGNRRHCDVCLEQAWTSMKRQKKPLSIIMCDVDFFKNYNDSYGHQKGDDCLIGVAAALRAQIHRPDDFLARYGGEEFILILPDTCENGAKKIAEDLRQAVQDMGIIHESSAVSDKVTISAGTATCIPSDGDTAENLVRQADAALYRAKEKGRNCVVSA</sequence>
<dbReference type="SUPFAM" id="SSF56112">
    <property type="entry name" value="Protein kinase-like (PK-like)"/>
    <property type="match status" value="1"/>
</dbReference>
<feature type="domain" description="GGDEF" evidence="4">
    <location>
        <begin position="1545"/>
        <end position="1680"/>
    </location>
</feature>
<dbReference type="Proteomes" id="UP000321899">
    <property type="component" value="Unassembled WGS sequence"/>
</dbReference>
<dbReference type="PANTHER" id="PTHR43642">
    <property type="entry name" value="HYBRID SIGNAL TRANSDUCTION HISTIDINE KINASE G"/>
    <property type="match status" value="1"/>
</dbReference>
<dbReference type="Gene3D" id="3.40.50.300">
    <property type="entry name" value="P-loop containing nucleotide triphosphate hydrolases"/>
    <property type="match status" value="1"/>
</dbReference>
<feature type="coiled-coil region" evidence="2">
    <location>
        <begin position="1490"/>
        <end position="1517"/>
    </location>
</feature>
<dbReference type="NCBIfam" id="TIGR00254">
    <property type="entry name" value="GGDEF"/>
    <property type="match status" value="1"/>
</dbReference>
<dbReference type="Pfam" id="PF00069">
    <property type="entry name" value="Pkinase"/>
    <property type="match status" value="1"/>
</dbReference>
<dbReference type="InterPro" id="IPR000719">
    <property type="entry name" value="Prot_kinase_dom"/>
</dbReference>
<dbReference type="SMART" id="SM00267">
    <property type="entry name" value="GGDEF"/>
    <property type="match status" value="1"/>
</dbReference>
<accession>A0A5Q4VHQ0</accession>
<dbReference type="InterPro" id="IPR029787">
    <property type="entry name" value="Nucleotide_cyclase"/>
</dbReference>
<dbReference type="SMART" id="SM00065">
    <property type="entry name" value="GAF"/>
    <property type="match status" value="1"/>
</dbReference>
<dbReference type="InterPro" id="IPR027417">
    <property type="entry name" value="P-loop_NTPase"/>
</dbReference>
<dbReference type="Pfam" id="PF00990">
    <property type="entry name" value="GGDEF"/>
    <property type="match status" value="1"/>
</dbReference>
<dbReference type="InterPro" id="IPR003018">
    <property type="entry name" value="GAF"/>
</dbReference>
<dbReference type="Gene3D" id="1.10.510.10">
    <property type="entry name" value="Transferase(Phosphotransferase) domain 1"/>
    <property type="match status" value="1"/>
</dbReference>
<dbReference type="PROSITE" id="PS50887">
    <property type="entry name" value="GGDEF"/>
    <property type="match status" value="1"/>
</dbReference>
<dbReference type="EMBL" id="VDMB01000003">
    <property type="protein sequence ID" value="TYT75521.1"/>
    <property type="molecule type" value="Genomic_DNA"/>
</dbReference>
<evidence type="ECO:0000313" key="6">
    <source>
        <dbReference type="Proteomes" id="UP000321899"/>
    </source>
</evidence>
<dbReference type="InterPro" id="IPR043128">
    <property type="entry name" value="Rev_trsase/Diguanyl_cyclase"/>
</dbReference>